<organism evidence="2 3">
    <name type="scientific">Candidatus Campylobacter infans</name>
    <dbReference type="NCBI Taxonomy" id="2561898"/>
    <lineage>
        <taxon>Bacteria</taxon>
        <taxon>Pseudomonadati</taxon>
        <taxon>Campylobacterota</taxon>
        <taxon>Epsilonproteobacteria</taxon>
        <taxon>Campylobacterales</taxon>
        <taxon>Campylobacteraceae</taxon>
        <taxon>Campylobacter</taxon>
    </lineage>
</organism>
<keyword evidence="1" id="KW-0472">Membrane</keyword>
<accession>A0A7H9CIH2</accession>
<evidence type="ECO:0000313" key="2">
    <source>
        <dbReference type="EMBL" id="QLI05165.1"/>
    </source>
</evidence>
<feature type="transmembrane region" description="Helical" evidence="1">
    <location>
        <begin position="15"/>
        <end position="35"/>
    </location>
</feature>
<dbReference type="AlphaFoldDB" id="A0A7H9CIH2"/>
<gene>
    <name evidence="2" type="ORF">CINF_0643</name>
</gene>
<dbReference type="KEGG" id="cinf:CINF_0643"/>
<evidence type="ECO:0000256" key="1">
    <source>
        <dbReference type="SAM" id="Phobius"/>
    </source>
</evidence>
<keyword evidence="1" id="KW-1133">Transmembrane helix</keyword>
<evidence type="ECO:0000313" key="3">
    <source>
        <dbReference type="Proteomes" id="UP000509414"/>
    </source>
</evidence>
<dbReference type="EMBL" id="CP049075">
    <property type="protein sequence ID" value="QLI05165.1"/>
    <property type="molecule type" value="Genomic_DNA"/>
</dbReference>
<name>A0A7H9CIH2_9BACT</name>
<protein>
    <submittedName>
        <fullName evidence="2">Uncharacterized protein</fullName>
    </submittedName>
</protein>
<dbReference type="Proteomes" id="UP000509414">
    <property type="component" value="Chromosome"/>
</dbReference>
<proteinExistence type="predicted"/>
<keyword evidence="3" id="KW-1185">Reference proteome</keyword>
<reference evidence="2 3" key="1">
    <citation type="submission" date="2020-02" db="EMBL/GenBank/DDBJ databases">
        <title>Complete genome sequence of the novel Campylobacter species Candidatus Campylobacter infans.</title>
        <authorList>
            <person name="Duim B."/>
            <person name="Zomer A."/>
            <person name="van der Graaf L."/>
            <person name="Wagenaar J."/>
        </authorList>
    </citation>
    <scope>NUCLEOTIDE SEQUENCE [LARGE SCALE GENOMIC DNA]</scope>
    <source>
        <strain evidence="2 3">19S00001</strain>
    </source>
</reference>
<keyword evidence="1" id="KW-0812">Transmembrane</keyword>
<sequence length="178" mass="20587">MSKDRNLEEIDVLKLVLYVLAFLLISLSFVMFLIVPSIKDYKKAKAQYHSKMLNQSRIEQIFFANANDLDTLKTKNAKSLNAIINTFDEKKFQNKAGEFFSDVRLNRMPKEDENSTFINYELNVTAMMSTPDKFYAFIDFVNNYENVILIDVPVAMRANSGKIDTSFKIKVLEAKEKI</sequence>
<dbReference type="RefSeq" id="WP_179975730.1">
    <property type="nucleotide sequence ID" value="NZ_CP049075.1"/>
</dbReference>